<evidence type="ECO:0000313" key="2">
    <source>
        <dbReference type="EMBL" id="MEJ8573211.1"/>
    </source>
</evidence>
<protein>
    <submittedName>
        <fullName evidence="2">DUF3987 domain-containing protein</fullName>
    </submittedName>
</protein>
<feature type="region of interest" description="Disordered" evidence="1">
    <location>
        <begin position="1"/>
        <end position="55"/>
    </location>
</feature>
<comment type="caution">
    <text evidence="2">The sequence shown here is derived from an EMBL/GenBank/DDBJ whole genome shotgun (WGS) entry which is preliminary data.</text>
</comment>
<feature type="compositionally biased region" description="Polar residues" evidence="1">
    <location>
        <begin position="26"/>
        <end position="36"/>
    </location>
</feature>
<sequence length="481" mass="52261">MEAQKNGPADTQPTREQENRNTNTNMVPTVESSSVAQDAEPQGISADTAEGDQPYPIYGPGDDPTCPGGFMEALIDWIARTSDQPSRELALAASIPVLGAVIGRQYQSPTGLRTNFFTLGLAPSSFGKGHARKQLKRLLDASGLRRAVQGADGFESAQGLARGLVEKPTQICMIDEFHGLYRQISDDRAGINNQRIRTTLMSLFSDAETSMDGTERAGEAAVVVRNPNLCLYGTTTPAAFWGVTNTGAVADGLLARFIVFDLSDRKPILLDEPPDPSRDIPQHLIDGMQRLYVGKRADERNNMLGAVPNTAQIDAQVVPWSDAAKRLFLDFRRECFDNQEKAAAQLQEIYGKAREHAIKLALLLAVVERPGNPAPSIERRHAIWATDLVGTLIEGYVKAIAENMADSPHEASVKRILKHIRKAGGKGIGASRLADFTRSIEPRARDAILRDLAATGHIEVAGDVGKFGARYLSRIPPHALE</sequence>
<name>A0AAW9RU08_9HYPH</name>
<keyword evidence="3" id="KW-1185">Reference proteome</keyword>
<dbReference type="Proteomes" id="UP001378188">
    <property type="component" value="Unassembled WGS sequence"/>
</dbReference>
<dbReference type="InterPro" id="IPR025048">
    <property type="entry name" value="DUF3987"/>
</dbReference>
<reference evidence="2 3" key="1">
    <citation type="submission" date="2024-02" db="EMBL/GenBank/DDBJ databases">
        <title>Genome analysis and characterization of Microbaculum marinisediminis sp. nov., isolated from marine sediment.</title>
        <authorList>
            <person name="Du Z.-J."/>
            <person name="Ye Y.-Q."/>
            <person name="Zhang Z.-R."/>
            <person name="Yuan S.-M."/>
            <person name="Zhang X.-Y."/>
        </authorList>
    </citation>
    <scope>NUCLEOTIDE SEQUENCE [LARGE SCALE GENOMIC DNA]</scope>
    <source>
        <strain evidence="2 3">SDUM1044001</strain>
    </source>
</reference>
<dbReference type="AlphaFoldDB" id="A0AAW9RU08"/>
<evidence type="ECO:0000256" key="1">
    <source>
        <dbReference type="SAM" id="MobiDB-lite"/>
    </source>
</evidence>
<accession>A0AAW9RU08</accession>
<proteinExistence type="predicted"/>
<dbReference type="RefSeq" id="WP_340330912.1">
    <property type="nucleotide sequence ID" value="NZ_JAZHOF010000007.1"/>
</dbReference>
<dbReference type="EMBL" id="JAZHOF010000007">
    <property type="protein sequence ID" value="MEJ8573211.1"/>
    <property type="molecule type" value="Genomic_DNA"/>
</dbReference>
<gene>
    <name evidence="2" type="ORF">V3328_17095</name>
</gene>
<dbReference type="Pfam" id="PF13148">
    <property type="entry name" value="DUF3987"/>
    <property type="match status" value="1"/>
</dbReference>
<evidence type="ECO:0000313" key="3">
    <source>
        <dbReference type="Proteomes" id="UP001378188"/>
    </source>
</evidence>
<organism evidence="2 3">
    <name type="scientific">Microbaculum marinum</name>
    <dbReference type="NCBI Taxonomy" id="1764581"/>
    <lineage>
        <taxon>Bacteria</taxon>
        <taxon>Pseudomonadati</taxon>
        <taxon>Pseudomonadota</taxon>
        <taxon>Alphaproteobacteria</taxon>
        <taxon>Hyphomicrobiales</taxon>
        <taxon>Tepidamorphaceae</taxon>
        <taxon>Microbaculum</taxon>
    </lineage>
</organism>